<name>A0AAN7TI74_9PEZI</name>
<dbReference type="Proteomes" id="UP001310890">
    <property type="component" value="Unassembled WGS sequence"/>
</dbReference>
<proteinExistence type="inferred from homology"/>
<evidence type="ECO:0000313" key="6">
    <source>
        <dbReference type="Proteomes" id="UP001310890"/>
    </source>
</evidence>
<evidence type="ECO:0000256" key="1">
    <source>
        <dbReference type="ARBA" id="ARBA00006832"/>
    </source>
</evidence>
<dbReference type="Pfam" id="PF05764">
    <property type="entry name" value="YL1"/>
    <property type="match status" value="1"/>
</dbReference>
<dbReference type="AlphaFoldDB" id="A0AAN7TI74"/>
<feature type="domain" description="Vps72/YL1 N-terminal" evidence="3">
    <location>
        <begin position="29"/>
        <end position="272"/>
    </location>
</feature>
<dbReference type="EMBL" id="JAVRRL010000002">
    <property type="protein sequence ID" value="KAK5118307.1"/>
    <property type="molecule type" value="Genomic_DNA"/>
</dbReference>
<evidence type="ECO:0000313" key="5">
    <source>
        <dbReference type="EMBL" id="KAK5118307.1"/>
    </source>
</evidence>
<dbReference type="Pfam" id="PF08265">
    <property type="entry name" value="YL1_C"/>
    <property type="match status" value="1"/>
</dbReference>
<gene>
    <name evidence="5" type="ORF">LTR62_002820</name>
</gene>
<dbReference type="PANTHER" id="PTHR13275:SF4">
    <property type="entry name" value="VACUOLAR PROTEIN SORTING-ASSOCIATED PROTEIN 72 HOMOLOG"/>
    <property type="match status" value="1"/>
</dbReference>
<feature type="compositionally biased region" description="Basic and acidic residues" evidence="2">
    <location>
        <begin position="103"/>
        <end position="124"/>
    </location>
</feature>
<feature type="region of interest" description="Disordered" evidence="2">
    <location>
        <begin position="314"/>
        <end position="333"/>
    </location>
</feature>
<feature type="compositionally biased region" description="Polar residues" evidence="2">
    <location>
        <begin position="317"/>
        <end position="333"/>
    </location>
</feature>
<dbReference type="PANTHER" id="PTHR13275">
    <property type="entry name" value="YL-1 PROTEIN TRANSCRIPTION FACTOR-LIKE 1"/>
    <property type="match status" value="1"/>
</dbReference>
<organism evidence="5 6">
    <name type="scientific">Meristemomyces frigidus</name>
    <dbReference type="NCBI Taxonomy" id="1508187"/>
    <lineage>
        <taxon>Eukaryota</taxon>
        <taxon>Fungi</taxon>
        <taxon>Dikarya</taxon>
        <taxon>Ascomycota</taxon>
        <taxon>Pezizomycotina</taxon>
        <taxon>Dothideomycetes</taxon>
        <taxon>Dothideomycetidae</taxon>
        <taxon>Mycosphaerellales</taxon>
        <taxon>Teratosphaeriaceae</taxon>
        <taxon>Meristemomyces</taxon>
    </lineage>
</organism>
<accession>A0AAN7TI74</accession>
<protein>
    <recommendedName>
        <fullName evidence="7">Vps72/YL1 C-terminal domain-containing protein</fullName>
    </recommendedName>
</protein>
<dbReference type="InterPro" id="IPR013272">
    <property type="entry name" value="Vps72/YL1_C"/>
</dbReference>
<feature type="compositionally biased region" description="Acidic residues" evidence="2">
    <location>
        <begin position="46"/>
        <end position="88"/>
    </location>
</feature>
<evidence type="ECO:0000256" key="2">
    <source>
        <dbReference type="SAM" id="MobiDB-lite"/>
    </source>
</evidence>
<feature type="region of interest" description="Disordered" evidence="2">
    <location>
        <begin position="1"/>
        <end position="179"/>
    </location>
</feature>
<comment type="caution">
    <text evidence="5">The sequence shown here is derived from an EMBL/GenBank/DDBJ whole genome shotgun (WGS) entry which is preliminary data.</text>
</comment>
<evidence type="ECO:0000259" key="3">
    <source>
        <dbReference type="Pfam" id="PF05764"/>
    </source>
</evidence>
<dbReference type="InterPro" id="IPR046757">
    <property type="entry name" value="YL1_N"/>
</dbReference>
<feature type="domain" description="Vps72/YL1 C-terminal" evidence="4">
    <location>
        <begin position="530"/>
        <end position="552"/>
    </location>
</feature>
<sequence>MSDDESHSDSNASSSSGEDVETTGLIATREKRATAGNLYGSLRAEIDEDDALRDIFLEDEEEDEGDYEGSDSGDDDAALESSSDEEDTGPPQEGQAEDLTGEQELKKAERVQLRQKRKVQEARLKLPAWQKKKTVKLADDVKTEDGAPAKPKKQSERSNWLPTKADAPQRQSRRSLAVVNRETVHANLKHAHERSEKQRNVMKKAAERQNHKKRAQLSQEDRMKLCGKIARQTDKDLVRWMEREKEAKKLKDEALAARWKRDIDGPYIRYWSGSVIWKGDKLERKRVLHGSMDVTSIIDEPKKPLIGLVEEAEKQSDGVTTAHQSQSQDNIGASKEFTSTSIPIAIQTPPAPVAPWLSGIHEYASEAGPSNVVVQPGPSPVSIATAPQIQHIPITSAPAMPTPSTAPGVQPLTPAGAPVHNYTGWPPGSQQFNSQLPPPPAVAREQAQRTLIMLEQFENLHSTTSKRKNQSNGVTSTDISSILIPNAHPPFTDPELRYLLTKHSTRRTAPTASTIPAVPEKEKCAIIPSKVAMYKDPKTGLPYLDLQCYKIIQRVLAGGCQWSPLLGAWVGPAYGVLGRPAVGVPAGFSAPVGGQV</sequence>
<comment type="similarity">
    <text evidence="1">Belongs to the VPS72/YL1 family.</text>
</comment>
<reference evidence="5" key="1">
    <citation type="submission" date="2023-08" db="EMBL/GenBank/DDBJ databases">
        <title>Black Yeasts Isolated from many extreme environments.</title>
        <authorList>
            <person name="Coleine C."/>
            <person name="Stajich J.E."/>
            <person name="Selbmann L."/>
        </authorList>
    </citation>
    <scope>NUCLEOTIDE SEQUENCE</scope>
    <source>
        <strain evidence="5">CCFEE 5401</strain>
    </source>
</reference>
<dbReference type="GO" id="GO:0005634">
    <property type="term" value="C:nucleus"/>
    <property type="evidence" value="ECO:0007669"/>
    <property type="project" value="TreeGrafter"/>
</dbReference>
<evidence type="ECO:0008006" key="7">
    <source>
        <dbReference type="Google" id="ProtNLM"/>
    </source>
</evidence>
<evidence type="ECO:0000259" key="4">
    <source>
        <dbReference type="Pfam" id="PF08265"/>
    </source>
</evidence>
<feature type="compositionally biased region" description="Basic and acidic residues" evidence="2">
    <location>
        <begin position="136"/>
        <end position="147"/>
    </location>
</feature>